<evidence type="ECO:0000259" key="6">
    <source>
        <dbReference type="Pfam" id="PF01103"/>
    </source>
</evidence>
<dbReference type="InterPro" id="IPR000184">
    <property type="entry name" value="Bac_surfAg_D15"/>
</dbReference>
<dbReference type="Proteomes" id="UP000546031">
    <property type="component" value="Unassembled WGS sequence"/>
</dbReference>
<feature type="region of interest" description="Disordered" evidence="5">
    <location>
        <begin position="38"/>
        <end position="59"/>
    </location>
</feature>
<evidence type="ECO:0000256" key="5">
    <source>
        <dbReference type="SAM" id="MobiDB-lite"/>
    </source>
</evidence>
<evidence type="ECO:0000313" key="8">
    <source>
        <dbReference type="EMBL" id="NVE94724.1"/>
    </source>
</evidence>
<dbReference type="Pfam" id="PF01103">
    <property type="entry name" value="Omp85"/>
    <property type="match status" value="1"/>
</dbReference>
<comment type="subcellular location">
    <subcellularLocation>
        <location evidence="1">Membrane</location>
    </subcellularLocation>
</comment>
<dbReference type="PANTHER" id="PTHR12815:SF18">
    <property type="entry name" value="SORTING AND ASSEMBLY MACHINERY COMPONENT 50 HOMOLOG"/>
    <property type="match status" value="1"/>
</dbReference>
<keyword evidence="2" id="KW-1134">Transmembrane beta strand</keyword>
<dbReference type="InterPro" id="IPR010827">
    <property type="entry name" value="BamA/TamA_POTRA"/>
</dbReference>
<keyword evidence="9" id="KW-1185">Reference proteome</keyword>
<comment type="caution">
    <text evidence="8">The sequence shown here is derived from an EMBL/GenBank/DDBJ whole genome shotgun (WGS) entry which is preliminary data.</text>
</comment>
<dbReference type="PANTHER" id="PTHR12815">
    <property type="entry name" value="SORTING AND ASSEMBLY MACHINERY SAMM50 PROTEIN FAMILY MEMBER"/>
    <property type="match status" value="1"/>
</dbReference>
<name>A0A850H665_9SPHN</name>
<evidence type="ECO:0000313" key="9">
    <source>
        <dbReference type="Proteomes" id="UP000546031"/>
    </source>
</evidence>
<reference evidence="8 9" key="1">
    <citation type="submission" date="2020-06" db="EMBL/GenBank/DDBJ databases">
        <title>Altererythrobacter lutimaris sp. nov., a marine bacterium isolated from a tidal flat.</title>
        <authorList>
            <person name="Kim D."/>
            <person name="Yoo Y."/>
            <person name="Kim J.-J."/>
        </authorList>
    </citation>
    <scope>NUCLEOTIDE SEQUENCE [LARGE SCALE GENOMIC DNA]</scope>
    <source>
        <strain evidence="8 9">JGD-16</strain>
    </source>
</reference>
<dbReference type="EMBL" id="JABWTA010000001">
    <property type="protein sequence ID" value="NVE94724.1"/>
    <property type="molecule type" value="Genomic_DNA"/>
</dbReference>
<protein>
    <submittedName>
        <fullName evidence="8">BamA/TamA family outer membrane protein</fullName>
    </submittedName>
</protein>
<dbReference type="AlphaFoldDB" id="A0A850H665"/>
<dbReference type="RefSeq" id="WP_176272970.1">
    <property type="nucleotide sequence ID" value="NZ_JABWTA010000001.1"/>
</dbReference>
<keyword evidence="4" id="KW-0472">Membrane</keyword>
<evidence type="ECO:0000256" key="3">
    <source>
        <dbReference type="ARBA" id="ARBA00022692"/>
    </source>
</evidence>
<proteinExistence type="predicted"/>
<feature type="domain" description="Bacterial surface antigen (D15)" evidence="6">
    <location>
        <begin position="412"/>
        <end position="707"/>
    </location>
</feature>
<dbReference type="InterPro" id="IPR039910">
    <property type="entry name" value="D15-like"/>
</dbReference>
<dbReference type="Gene3D" id="3.10.20.310">
    <property type="entry name" value="membrane protein fhac"/>
    <property type="match status" value="1"/>
</dbReference>
<keyword evidence="3" id="KW-0812">Transmembrane</keyword>
<evidence type="ECO:0000259" key="7">
    <source>
        <dbReference type="Pfam" id="PF07244"/>
    </source>
</evidence>
<evidence type="ECO:0000256" key="4">
    <source>
        <dbReference type="ARBA" id="ARBA00023136"/>
    </source>
</evidence>
<evidence type="ECO:0000256" key="2">
    <source>
        <dbReference type="ARBA" id="ARBA00022452"/>
    </source>
</evidence>
<accession>A0A850H665</accession>
<sequence length="707" mass="76705">MRILLPVLAIVLAAAPEAGRAQVVPERLDDLIPEEAVENPEDWAGDQTQTESAPPAQVDLPPIDQIELDTPSEEQLQEVIALPDSVVPTETVDAEPFADLEGLELPPRVAIDDVIEVDERLLLGFPQDNDAFPEKTGFVARFKALSTIEALGSGDENIAQLAARARADQDLLDQLLRAYGYYDARVIRSIGGVQPGDETADTEPRARFDILPGTRYRFGAIDLGALDQAPDARLLRTSFGIKSGDPLNSDRILERKQALDFLLGETGYPFATIASPELLIDHERDEGDLNMPVDPGGKYAFAGVQSDKPEFLSSRHLQRIARFDPGETYQRSLEQDLRRAVLATGLVSTLTITPRVIEEPVGNEPGEMMLDVGLEPARLRTIAGAVGYGTEDGFKVQASWEHRNLFPPEGALKVRGILGTREQLAGVGFTRSNWRRRDQVLALDAYASDITTEAVDARTIAVRGSVERLSNLLFQKPLGWAVGAEVLLTDERNRVTNGIERPRRTFRIASLFGRVTLDGSDSLLDPTQGYRVTLFAAPEASRSSGETSFYVRARGDASYYQPVSEGVVLAGRASFATIQGAETFQIAPSRRLYAGGGGSVRGYGFQAIGPRNDFGEATGGRSLVEGSFEARIDTGLFDGAVQVVPFFDLGTVSTDSTPDFRTIKYGAGLGIRYKTGFGPIRVDVGVPLNPEPQDSPVAVYVSLGQAF</sequence>
<organism evidence="8 9">
    <name type="scientific">Altererythrobacter lutimaris</name>
    <dbReference type="NCBI Taxonomy" id="2743979"/>
    <lineage>
        <taxon>Bacteria</taxon>
        <taxon>Pseudomonadati</taxon>
        <taxon>Pseudomonadota</taxon>
        <taxon>Alphaproteobacteria</taxon>
        <taxon>Sphingomonadales</taxon>
        <taxon>Erythrobacteraceae</taxon>
        <taxon>Altererythrobacter</taxon>
    </lineage>
</organism>
<feature type="domain" description="POTRA" evidence="7">
    <location>
        <begin position="233"/>
        <end position="296"/>
    </location>
</feature>
<evidence type="ECO:0000256" key="1">
    <source>
        <dbReference type="ARBA" id="ARBA00004370"/>
    </source>
</evidence>
<gene>
    <name evidence="8" type="ORF">HUO12_07410</name>
</gene>
<dbReference type="Gene3D" id="2.40.160.50">
    <property type="entry name" value="membrane protein fhac: a member of the omp85/tpsb transporter family"/>
    <property type="match status" value="1"/>
</dbReference>
<dbReference type="Pfam" id="PF07244">
    <property type="entry name" value="POTRA"/>
    <property type="match status" value="1"/>
</dbReference>
<dbReference type="GO" id="GO:0019867">
    <property type="term" value="C:outer membrane"/>
    <property type="evidence" value="ECO:0007669"/>
    <property type="project" value="InterPro"/>
</dbReference>